<dbReference type="EMBL" id="BAAAYU010000005">
    <property type="protein sequence ID" value="GAA3639668.1"/>
    <property type="molecule type" value="Genomic_DNA"/>
</dbReference>
<evidence type="ECO:0000259" key="1">
    <source>
        <dbReference type="Pfam" id="PF12680"/>
    </source>
</evidence>
<proteinExistence type="predicted"/>
<dbReference type="Gene3D" id="3.10.450.50">
    <property type="match status" value="1"/>
</dbReference>
<evidence type="ECO:0000313" key="2">
    <source>
        <dbReference type="EMBL" id="GAA3639668.1"/>
    </source>
</evidence>
<dbReference type="InterPro" id="IPR032710">
    <property type="entry name" value="NTF2-like_dom_sf"/>
</dbReference>
<evidence type="ECO:0000313" key="3">
    <source>
        <dbReference type="Proteomes" id="UP001501697"/>
    </source>
</evidence>
<dbReference type="RefSeq" id="WP_344738865.1">
    <property type="nucleotide sequence ID" value="NZ_BAAAYU010000005.1"/>
</dbReference>
<organism evidence="2 3">
    <name type="scientific">Microbacterium awajiense</name>
    <dbReference type="NCBI Taxonomy" id="415214"/>
    <lineage>
        <taxon>Bacteria</taxon>
        <taxon>Bacillati</taxon>
        <taxon>Actinomycetota</taxon>
        <taxon>Actinomycetes</taxon>
        <taxon>Micrococcales</taxon>
        <taxon>Microbacteriaceae</taxon>
        <taxon>Microbacterium</taxon>
    </lineage>
</organism>
<comment type="caution">
    <text evidence="2">The sequence shown here is derived from an EMBL/GenBank/DDBJ whole genome shotgun (WGS) entry which is preliminary data.</text>
</comment>
<protein>
    <recommendedName>
        <fullName evidence="1">SnoaL-like domain-containing protein</fullName>
    </recommendedName>
</protein>
<dbReference type="SUPFAM" id="SSF54427">
    <property type="entry name" value="NTF2-like"/>
    <property type="match status" value="1"/>
</dbReference>
<keyword evidence="3" id="KW-1185">Reference proteome</keyword>
<sequence>MATETTTIEATLARWKGAVEARDAGAAASCLAEDARFRSATTDAYEYTSRTDIERMEEVMFALFDAVHVDEAIGTGDTRAVRLTILMRGEVVDELKVLRFGADGLIREITAYVRPLPALASIPALAGPALARANGNPWVAGMIAASARPIAAALRSGDRSMAPMTDPARRVSVR</sequence>
<name>A0ABP7ASJ5_9MICO</name>
<dbReference type="InterPro" id="IPR037401">
    <property type="entry name" value="SnoaL-like"/>
</dbReference>
<reference evidence="3" key="1">
    <citation type="journal article" date="2019" name="Int. J. Syst. Evol. Microbiol.">
        <title>The Global Catalogue of Microorganisms (GCM) 10K type strain sequencing project: providing services to taxonomists for standard genome sequencing and annotation.</title>
        <authorList>
            <consortium name="The Broad Institute Genomics Platform"/>
            <consortium name="The Broad Institute Genome Sequencing Center for Infectious Disease"/>
            <person name="Wu L."/>
            <person name="Ma J."/>
        </authorList>
    </citation>
    <scope>NUCLEOTIDE SEQUENCE [LARGE SCALE GENOMIC DNA]</scope>
    <source>
        <strain evidence="3">JCM 16544</strain>
    </source>
</reference>
<accession>A0ABP7ASJ5</accession>
<dbReference type="Pfam" id="PF12680">
    <property type="entry name" value="SnoaL_2"/>
    <property type="match status" value="1"/>
</dbReference>
<feature type="domain" description="SnoaL-like" evidence="1">
    <location>
        <begin position="15"/>
        <end position="108"/>
    </location>
</feature>
<dbReference type="Proteomes" id="UP001501697">
    <property type="component" value="Unassembled WGS sequence"/>
</dbReference>
<gene>
    <name evidence="2" type="ORF">GCM10022200_23930</name>
</gene>